<feature type="transmembrane region" description="Helical" evidence="1">
    <location>
        <begin position="74"/>
        <end position="94"/>
    </location>
</feature>
<dbReference type="KEGG" id="mmab:HQ865_18805"/>
<sequence length="101" mass="11736">MDKIRQILGSPAAVYGWSIGFFVAVFFALPFLKYVIDEALVIKLSLLSVKYFTALLLVVSLLTSIVFFDWFSRYWYINLLVFAVAALVLVRLYMLPYNIYY</sequence>
<dbReference type="Proteomes" id="UP000505355">
    <property type="component" value="Chromosome"/>
</dbReference>
<gene>
    <name evidence="2" type="ORF">HQ865_18805</name>
</gene>
<evidence type="ECO:0000313" key="2">
    <source>
        <dbReference type="EMBL" id="QKJ31730.1"/>
    </source>
</evidence>
<name>A0A7D4QME6_9SPHI</name>
<reference evidence="2 3" key="1">
    <citation type="submission" date="2020-05" db="EMBL/GenBank/DDBJ databases">
        <title>Mucilaginibacter mali sp. nov.</title>
        <authorList>
            <person name="Kim H.S."/>
            <person name="Lee K.C."/>
            <person name="Suh M.K."/>
            <person name="Kim J.-S."/>
            <person name="Han K.-I."/>
            <person name="Eom M.K."/>
            <person name="Shin Y.K."/>
            <person name="Lee J.-S."/>
        </authorList>
    </citation>
    <scope>NUCLEOTIDE SEQUENCE [LARGE SCALE GENOMIC DNA]</scope>
    <source>
        <strain evidence="2 3">G2-14</strain>
    </source>
</reference>
<accession>A0A7D4QME6</accession>
<organism evidence="2 3">
    <name type="scientific">Mucilaginibacter mali</name>
    <dbReference type="NCBI Taxonomy" id="2740462"/>
    <lineage>
        <taxon>Bacteria</taxon>
        <taxon>Pseudomonadati</taxon>
        <taxon>Bacteroidota</taxon>
        <taxon>Sphingobacteriia</taxon>
        <taxon>Sphingobacteriales</taxon>
        <taxon>Sphingobacteriaceae</taxon>
        <taxon>Mucilaginibacter</taxon>
    </lineage>
</organism>
<dbReference type="RefSeq" id="WP_173416389.1">
    <property type="nucleotide sequence ID" value="NZ_CP054139.1"/>
</dbReference>
<keyword evidence="3" id="KW-1185">Reference proteome</keyword>
<evidence type="ECO:0000313" key="3">
    <source>
        <dbReference type="Proteomes" id="UP000505355"/>
    </source>
</evidence>
<keyword evidence="1" id="KW-0472">Membrane</keyword>
<feature type="transmembrane region" description="Helical" evidence="1">
    <location>
        <begin position="12"/>
        <end position="32"/>
    </location>
</feature>
<proteinExistence type="predicted"/>
<protein>
    <submittedName>
        <fullName evidence="2">Uncharacterized protein</fullName>
    </submittedName>
</protein>
<dbReference type="EMBL" id="CP054139">
    <property type="protein sequence ID" value="QKJ31730.1"/>
    <property type="molecule type" value="Genomic_DNA"/>
</dbReference>
<keyword evidence="1" id="KW-0812">Transmembrane</keyword>
<feature type="transmembrane region" description="Helical" evidence="1">
    <location>
        <begin position="44"/>
        <end position="68"/>
    </location>
</feature>
<dbReference type="AlphaFoldDB" id="A0A7D4QME6"/>
<keyword evidence="1" id="KW-1133">Transmembrane helix</keyword>
<evidence type="ECO:0000256" key="1">
    <source>
        <dbReference type="SAM" id="Phobius"/>
    </source>
</evidence>